<dbReference type="Gene3D" id="3.30.70.970">
    <property type="entry name" value="RraB-like"/>
    <property type="match status" value="1"/>
</dbReference>
<dbReference type="Pfam" id="PF06877">
    <property type="entry name" value="RraB"/>
    <property type="match status" value="1"/>
</dbReference>
<dbReference type="EMBL" id="JAVDQF010000001">
    <property type="protein sequence ID" value="MDR6268274.1"/>
    <property type="molecule type" value="Genomic_DNA"/>
</dbReference>
<comment type="caution">
    <text evidence="2">The sequence shown here is derived from an EMBL/GenBank/DDBJ whole genome shotgun (WGS) entry which is preliminary data.</text>
</comment>
<dbReference type="RefSeq" id="WP_309795844.1">
    <property type="nucleotide sequence ID" value="NZ_BAAAHY010000006.1"/>
</dbReference>
<evidence type="ECO:0000259" key="1">
    <source>
        <dbReference type="Pfam" id="PF06877"/>
    </source>
</evidence>
<evidence type="ECO:0000313" key="2">
    <source>
        <dbReference type="EMBL" id="MDR6268274.1"/>
    </source>
</evidence>
<evidence type="ECO:0000313" key="3">
    <source>
        <dbReference type="Proteomes" id="UP001185069"/>
    </source>
</evidence>
<accession>A0ABU1J7Y3</accession>
<feature type="domain" description="Regulator of ribonuclease activity B" evidence="1">
    <location>
        <begin position="18"/>
        <end position="106"/>
    </location>
</feature>
<organism evidence="2 3">
    <name type="scientific">Arthrobacter russicus</name>
    <dbReference type="NCBI Taxonomy" id="172040"/>
    <lineage>
        <taxon>Bacteria</taxon>
        <taxon>Bacillati</taxon>
        <taxon>Actinomycetota</taxon>
        <taxon>Actinomycetes</taxon>
        <taxon>Micrococcales</taxon>
        <taxon>Micrococcaceae</taxon>
        <taxon>Arthrobacter</taxon>
    </lineage>
</organism>
<gene>
    <name evidence="2" type="ORF">JOE69_000512</name>
</gene>
<dbReference type="Proteomes" id="UP001185069">
    <property type="component" value="Unassembled WGS sequence"/>
</dbReference>
<protein>
    <submittedName>
        <fullName evidence="2">Regulator of RNase E activity RraB</fullName>
    </submittedName>
</protein>
<sequence>MNSIERLVLEQLNACEAQLDHMIQFGDDPSIVRPVDHNLVFDDFATAQSAEAEFLRNGYKTKLWTDGEIFLDIQKESALDHDALSAALHDVLAILVAYKFEYDGWGAPIKR</sequence>
<proteinExistence type="predicted"/>
<dbReference type="InterPro" id="IPR009671">
    <property type="entry name" value="RraB_dom"/>
</dbReference>
<keyword evidence="3" id="KW-1185">Reference proteome</keyword>
<name>A0ABU1J7Y3_9MICC</name>
<dbReference type="SUPFAM" id="SSF89946">
    <property type="entry name" value="Hypothetical protein VC0424"/>
    <property type="match status" value="1"/>
</dbReference>
<reference evidence="2 3" key="1">
    <citation type="submission" date="2023-07" db="EMBL/GenBank/DDBJ databases">
        <title>Sequencing the genomes of 1000 actinobacteria strains.</title>
        <authorList>
            <person name="Klenk H.-P."/>
        </authorList>
    </citation>
    <scope>NUCLEOTIDE SEQUENCE [LARGE SCALE GENOMIC DNA]</scope>
    <source>
        <strain evidence="2 3">DSM 14555</strain>
    </source>
</reference>
<dbReference type="InterPro" id="IPR036701">
    <property type="entry name" value="RraB-like_sf"/>
</dbReference>